<dbReference type="PROSITE" id="PS50850">
    <property type="entry name" value="MFS"/>
    <property type="match status" value="1"/>
</dbReference>
<evidence type="ECO:0000259" key="7">
    <source>
        <dbReference type="PROSITE" id="PS50850"/>
    </source>
</evidence>
<dbReference type="Proteomes" id="UP001185028">
    <property type="component" value="Unassembled WGS sequence"/>
</dbReference>
<feature type="transmembrane region" description="Helical" evidence="6">
    <location>
        <begin position="262"/>
        <end position="280"/>
    </location>
</feature>
<dbReference type="InterPro" id="IPR020846">
    <property type="entry name" value="MFS_dom"/>
</dbReference>
<accession>A0ABU1ITJ2</accession>
<name>A0ABU1ITJ2_9BACL</name>
<evidence type="ECO:0000256" key="6">
    <source>
        <dbReference type="SAM" id="Phobius"/>
    </source>
</evidence>
<dbReference type="Pfam" id="PF07690">
    <property type="entry name" value="MFS_1"/>
    <property type="match status" value="1"/>
</dbReference>
<gene>
    <name evidence="8" type="ORF">JOC58_000105</name>
</gene>
<proteinExistence type="predicted"/>
<keyword evidence="4 6" id="KW-1133">Transmembrane helix</keyword>
<dbReference type="InterPro" id="IPR011701">
    <property type="entry name" value="MFS"/>
</dbReference>
<dbReference type="PANTHER" id="PTHR42910">
    <property type="entry name" value="TRANSPORTER SCO4007-RELATED"/>
    <property type="match status" value="1"/>
</dbReference>
<dbReference type="EMBL" id="JAVDQH010000001">
    <property type="protein sequence ID" value="MDR6242221.1"/>
    <property type="molecule type" value="Genomic_DNA"/>
</dbReference>
<feature type="transmembrane region" description="Helical" evidence="6">
    <location>
        <begin position="357"/>
        <end position="376"/>
    </location>
</feature>
<keyword evidence="9" id="KW-1185">Reference proteome</keyword>
<dbReference type="RefSeq" id="WP_188774703.1">
    <property type="nucleotide sequence ID" value="NZ_BMMB01000003.1"/>
</dbReference>
<protein>
    <submittedName>
        <fullName evidence="8">MFS family arabinose efflux permease</fullName>
    </submittedName>
</protein>
<dbReference type="CDD" id="cd17324">
    <property type="entry name" value="MFS_NepI_like"/>
    <property type="match status" value="1"/>
</dbReference>
<evidence type="ECO:0000313" key="8">
    <source>
        <dbReference type="EMBL" id="MDR6242221.1"/>
    </source>
</evidence>
<dbReference type="SUPFAM" id="SSF103473">
    <property type="entry name" value="MFS general substrate transporter"/>
    <property type="match status" value="1"/>
</dbReference>
<evidence type="ECO:0000256" key="2">
    <source>
        <dbReference type="ARBA" id="ARBA00022448"/>
    </source>
</evidence>
<evidence type="ECO:0000256" key="5">
    <source>
        <dbReference type="ARBA" id="ARBA00023136"/>
    </source>
</evidence>
<feature type="transmembrane region" description="Helical" evidence="6">
    <location>
        <begin position="148"/>
        <end position="166"/>
    </location>
</feature>
<feature type="transmembrane region" description="Helical" evidence="6">
    <location>
        <begin position="91"/>
        <end position="108"/>
    </location>
</feature>
<feature type="transmembrane region" description="Helical" evidence="6">
    <location>
        <begin position="178"/>
        <end position="198"/>
    </location>
</feature>
<feature type="transmembrane region" description="Helical" evidence="6">
    <location>
        <begin position="382"/>
        <end position="402"/>
    </location>
</feature>
<evidence type="ECO:0000256" key="3">
    <source>
        <dbReference type="ARBA" id="ARBA00022692"/>
    </source>
</evidence>
<keyword evidence="2" id="KW-0813">Transport</keyword>
<evidence type="ECO:0000256" key="4">
    <source>
        <dbReference type="ARBA" id="ARBA00022989"/>
    </source>
</evidence>
<feature type="transmembrane region" description="Helical" evidence="6">
    <location>
        <begin position="315"/>
        <end position="337"/>
    </location>
</feature>
<dbReference type="PANTHER" id="PTHR42910:SF1">
    <property type="entry name" value="MAJOR FACILITATOR SUPERFAMILY (MFS) PROFILE DOMAIN-CONTAINING PROTEIN"/>
    <property type="match status" value="1"/>
</dbReference>
<evidence type="ECO:0000313" key="9">
    <source>
        <dbReference type="Proteomes" id="UP001185028"/>
    </source>
</evidence>
<dbReference type="Gene3D" id="1.20.1250.20">
    <property type="entry name" value="MFS general substrate transporter like domains"/>
    <property type="match status" value="1"/>
</dbReference>
<organism evidence="8 9">
    <name type="scientific">Paenibacillus hunanensis</name>
    <dbReference type="NCBI Taxonomy" id="539262"/>
    <lineage>
        <taxon>Bacteria</taxon>
        <taxon>Bacillati</taxon>
        <taxon>Bacillota</taxon>
        <taxon>Bacilli</taxon>
        <taxon>Bacillales</taxon>
        <taxon>Paenibacillaceae</taxon>
        <taxon>Paenibacillus</taxon>
    </lineage>
</organism>
<keyword evidence="5 6" id="KW-0472">Membrane</keyword>
<feature type="transmembrane region" description="Helical" evidence="6">
    <location>
        <begin position="54"/>
        <end position="79"/>
    </location>
</feature>
<dbReference type="InterPro" id="IPR036259">
    <property type="entry name" value="MFS_trans_sf"/>
</dbReference>
<comment type="subcellular location">
    <subcellularLocation>
        <location evidence="1">Cell membrane</location>
        <topology evidence="1">Multi-pass membrane protein</topology>
    </subcellularLocation>
</comment>
<feature type="transmembrane region" description="Helical" evidence="6">
    <location>
        <begin position="114"/>
        <end position="136"/>
    </location>
</feature>
<evidence type="ECO:0000256" key="1">
    <source>
        <dbReference type="ARBA" id="ARBA00004651"/>
    </source>
</evidence>
<feature type="domain" description="Major facilitator superfamily (MFS) profile" evidence="7">
    <location>
        <begin position="25"/>
        <end position="406"/>
    </location>
</feature>
<comment type="caution">
    <text evidence="8">The sequence shown here is derived from an EMBL/GenBank/DDBJ whole genome shotgun (WGS) entry which is preliminary data.</text>
</comment>
<keyword evidence="3 6" id="KW-0812">Transmembrane</keyword>
<feature type="transmembrane region" description="Helical" evidence="6">
    <location>
        <begin position="231"/>
        <end position="256"/>
    </location>
</feature>
<reference evidence="8 9" key="1">
    <citation type="submission" date="2023-07" db="EMBL/GenBank/DDBJ databases">
        <title>Genomic Encyclopedia of Type Strains, Phase IV (KMG-IV): sequencing the most valuable type-strain genomes for metagenomic binning, comparative biology and taxonomic classification.</title>
        <authorList>
            <person name="Goeker M."/>
        </authorList>
    </citation>
    <scope>NUCLEOTIDE SEQUENCE [LARGE SCALE GENOMIC DNA]</scope>
    <source>
        <strain evidence="8 9">DSM 22170</strain>
    </source>
</reference>
<feature type="transmembrane region" description="Helical" evidence="6">
    <location>
        <begin position="292"/>
        <end position="309"/>
    </location>
</feature>
<feature type="transmembrane region" description="Helical" evidence="6">
    <location>
        <begin position="21"/>
        <end position="42"/>
    </location>
</feature>
<sequence>MMSTTPHTATSSAEQPAQPTMPNWLMIFLAIACGVIVANLYYAQPLVGLIRADIGLSAEAAGLIVTLAQIGYAVGLLFIVPLGDIVENRRLVFVSLLFTVLALLMAAWAGQATIFLIASMLIGLGSVAAQILVPYASHLAPEQSRGRVVGNIMSGLLLGIMLARPLSSLIADHLGWRAVFFISAALVLILALVLIRALPTNRPASRHRYPQLIASMAQLVRHTPILRRRALYHAAIFGTFSLFWTTVPLLLAGPIFHFSQTGIAIFALVGVAGAAAAPIAGRMADRGWIRPGTAMAFAVVIISMLLPLLARDGSIGSVLLLVLAAILLDLGVSANLVLGQRAIFSLGAEVRSRLNGLYMATFFLGGAIGSSAGTWAFEAGGWTAAIALGLALPLLALVYFVTEFRRNPVESSAK</sequence>